<proteinExistence type="predicted"/>
<dbReference type="Proteomes" id="UP000029067">
    <property type="component" value="Unassembled WGS sequence"/>
</dbReference>
<evidence type="ECO:0000313" key="2">
    <source>
        <dbReference type="EMBL" id="KFI63020.1"/>
    </source>
</evidence>
<dbReference type="AlphaFoldDB" id="A0A087AW70"/>
<keyword evidence="3" id="KW-1185">Reference proteome</keyword>
<dbReference type="RefSeq" id="WP_033515604.1">
    <property type="nucleotide sequence ID" value="NZ_JGYV01000010.1"/>
</dbReference>
<evidence type="ECO:0000259" key="1">
    <source>
        <dbReference type="Pfam" id="PF12957"/>
    </source>
</evidence>
<dbReference type="STRING" id="1688.BCUN_0853"/>
<organism evidence="2 3">
    <name type="scientific">Bifidobacterium cuniculi</name>
    <dbReference type="NCBI Taxonomy" id="1688"/>
    <lineage>
        <taxon>Bacteria</taxon>
        <taxon>Bacillati</taxon>
        <taxon>Actinomycetota</taxon>
        <taxon>Actinomycetes</taxon>
        <taxon>Bifidobacteriales</taxon>
        <taxon>Bifidobacteriaceae</taxon>
        <taxon>Bifidobacterium</taxon>
    </lineage>
</organism>
<accession>A0A087AW70</accession>
<evidence type="ECO:0000313" key="3">
    <source>
        <dbReference type="Proteomes" id="UP000029067"/>
    </source>
</evidence>
<name>A0A087AW70_9BIFI</name>
<feature type="domain" description="DUF3846" evidence="1">
    <location>
        <begin position="1"/>
        <end position="105"/>
    </location>
</feature>
<gene>
    <name evidence="2" type="ORF">BCUN_0853</name>
</gene>
<sequence length="108" mass="11931">MKAYVYDATTQQAHVEEFEPEGALRMLQTAVGGCVECCTPDMLRVRNIDMWVNEECLLLDDAPFAFTVLVNNHPVPVFGNAVFTRVDEQGDTVGLTDGDLAVLEHMLA</sequence>
<reference evidence="2 3" key="1">
    <citation type="submission" date="2014-03" db="EMBL/GenBank/DDBJ databases">
        <title>Genomics of Bifidobacteria.</title>
        <authorList>
            <person name="Ventura M."/>
            <person name="Milani C."/>
            <person name="Lugli G.A."/>
        </authorList>
    </citation>
    <scope>NUCLEOTIDE SEQUENCE [LARGE SCALE GENOMIC DNA]</scope>
    <source>
        <strain evidence="2 3">LMG 10738</strain>
    </source>
</reference>
<dbReference type="Pfam" id="PF12957">
    <property type="entry name" value="DUF3846"/>
    <property type="match status" value="1"/>
</dbReference>
<dbReference type="InterPro" id="IPR024559">
    <property type="entry name" value="DUF3846"/>
</dbReference>
<dbReference type="EMBL" id="JGYV01000010">
    <property type="protein sequence ID" value="KFI63020.1"/>
    <property type="molecule type" value="Genomic_DNA"/>
</dbReference>
<comment type="caution">
    <text evidence="2">The sequence shown here is derived from an EMBL/GenBank/DDBJ whole genome shotgun (WGS) entry which is preliminary data.</text>
</comment>
<protein>
    <recommendedName>
        <fullName evidence="1">DUF3846 domain-containing protein</fullName>
    </recommendedName>
</protein>